<dbReference type="STRING" id="6573.A0A210QZM8"/>
<keyword evidence="14" id="KW-0443">Lipid metabolism</keyword>
<dbReference type="GO" id="GO:0006695">
    <property type="term" value="P:cholesterol biosynthetic process"/>
    <property type="evidence" value="ECO:0007669"/>
    <property type="project" value="UniProtKB-KW"/>
</dbReference>
<dbReference type="PANTHER" id="PTHR13101:SF1">
    <property type="entry name" value="PHOSPHOMEVALONATE KINASE"/>
    <property type="match status" value="1"/>
</dbReference>
<gene>
    <name evidence="18" type="ORF">KP79_PYT25436</name>
</gene>
<dbReference type="UniPathway" id="UPA00057">
    <property type="reaction ID" value="UER00099"/>
</dbReference>
<keyword evidence="19" id="KW-1185">Reference proteome</keyword>
<evidence type="ECO:0000313" key="19">
    <source>
        <dbReference type="Proteomes" id="UP000242188"/>
    </source>
</evidence>
<keyword evidence="12" id="KW-0752">Steroid biosynthesis</keyword>
<name>A0A210QZM8_MIZYE</name>
<evidence type="ECO:0000256" key="8">
    <source>
        <dbReference type="ARBA" id="ARBA00022741"/>
    </source>
</evidence>
<evidence type="ECO:0000256" key="16">
    <source>
        <dbReference type="ARBA" id="ARBA00023221"/>
    </source>
</evidence>
<evidence type="ECO:0000256" key="17">
    <source>
        <dbReference type="ARBA" id="ARBA00034549"/>
    </source>
</evidence>
<evidence type="ECO:0000256" key="15">
    <source>
        <dbReference type="ARBA" id="ARBA00023166"/>
    </source>
</evidence>
<evidence type="ECO:0000256" key="2">
    <source>
        <dbReference type="ARBA" id="ARBA00005017"/>
    </source>
</evidence>
<evidence type="ECO:0000256" key="6">
    <source>
        <dbReference type="ARBA" id="ARBA00022548"/>
    </source>
</evidence>
<keyword evidence="13" id="KW-0756">Sterol biosynthesis</keyword>
<evidence type="ECO:0000256" key="9">
    <source>
        <dbReference type="ARBA" id="ARBA00022777"/>
    </source>
</evidence>
<evidence type="ECO:0000313" key="18">
    <source>
        <dbReference type="EMBL" id="OWF54115.1"/>
    </source>
</evidence>
<keyword evidence="4" id="KW-0963">Cytoplasm</keyword>
<evidence type="ECO:0000256" key="7">
    <source>
        <dbReference type="ARBA" id="ARBA00022679"/>
    </source>
</evidence>
<evidence type="ECO:0000256" key="12">
    <source>
        <dbReference type="ARBA" id="ARBA00022955"/>
    </source>
</evidence>
<keyword evidence="8" id="KW-0547">Nucleotide-binding</keyword>
<keyword evidence="11" id="KW-0067">ATP-binding</keyword>
<dbReference type="PANTHER" id="PTHR13101">
    <property type="entry name" value="PHOSPHOMEVALONATE KINASE"/>
    <property type="match status" value="1"/>
</dbReference>
<sequence length="80" mass="9522">MHLKKSLDFARLLDSTSYKEQFRADMIRWGEDKRNQDLGFFCRVATSGDEAKKSVWIISDARRKTDIEYFKRNSHTLPKH</sequence>
<keyword evidence="7" id="KW-0808">Transferase</keyword>
<dbReference type="GO" id="GO:0005524">
    <property type="term" value="F:ATP binding"/>
    <property type="evidence" value="ECO:0007669"/>
    <property type="project" value="UniProtKB-KW"/>
</dbReference>
<organism evidence="18 19">
    <name type="scientific">Mizuhopecten yessoensis</name>
    <name type="common">Japanese scallop</name>
    <name type="synonym">Patinopecten yessoensis</name>
    <dbReference type="NCBI Taxonomy" id="6573"/>
    <lineage>
        <taxon>Eukaryota</taxon>
        <taxon>Metazoa</taxon>
        <taxon>Spiralia</taxon>
        <taxon>Lophotrochozoa</taxon>
        <taxon>Mollusca</taxon>
        <taxon>Bivalvia</taxon>
        <taxon>Autobranchia</taxon>
        <taxon>Pteriomorphia</taxon>
        <taxon>Pectinida</taxon>
        <taxon>Pectinoidea</taxon>
        <taxon>Pectinidae</taxon>
        <taxon>Mizuhopecten</taxon>
    </lineage>
</organism>
<keyword evidence="9 18" id="KW-0418">Kinase</keyword>
<dbReference type="GO" id="GO:0004631">
    <property type="term" value="F:phosphomevalonate kinase activity"/>
    <property type="evidence" value="ECO:0007669"/>
    <property type="project" value="UniProtKB-EC"/>
</dbReference>
<evidence type="ECO:0000256" key="3">
    <source>
        <dbReference type="ARBA" id="ARBA00012958"/>
    </source>
</evidence>
<dbReference type="Proteomes" id="UP000242188">
    <property type="component" value="Unassembled WGS sequence"/>
</dbReference>
<proteinExistence type="predicted"/>
<evidence type="ECO:0000256" key="14">
    <source>
        <dbReference type="ARBA" id="ARBA00023098"/>
    </source>
</evidence>
<dbReference type="GO" id="GO:0005829">
    <property type="term" value="C:cytosol"/>
    <property type="evidence" value="ECO:0007669"/>
    <property type="project" value="UniProtKB-SubCell"/>
</dbReference>
<evidence type="ECO:0000256" key="4">
    <source>
        <dbReference type="ARBA" id="ARBA00022490"/>
    </source>
</evidence>
<dbReference type="Gene3D" id="3.40.50.300">
    <property type="entry name" value="P-loop containing nucleotide triphosphate hydrolases"/>
    <property type="match status" value="1"/>
</dbReference>
<dbReference type="GO" id="GO:0019287">
    <property type="term" value="P:isopentenyl diphosphate biosynthetic process, mevalonate pathway"/>
    <property type="evidence" value="ECO:0007669"/>
    <property type="project" value="UniProtKB-UniPathway"/>
</dbReference>
<keyword evidence="16" id="KW-0753">Steroid metabolism</keyword>
<dbReference type="EMBL" id="NEDP02001165">
    <property type="protein sequence ID" value="OWF54115.1"/>
    <property type="molecule type" value="Genomic_DNA"/>
</dbReference>
<accession>A0A210QZM8</accession>
<evidence type="ECO:0000256" key="1">
    <source>
        <dbReference type="ARBA" id="ARBA00004514"/>
    </source>
</evidence>
<dbReference type="InterPro" id="IPR005919">
    <property type="entry name" value="Pmev_kin_anim"/>
</dbReference>
<evidence type="ECO:0000256" key="11">
    <source>
        <dbReference type="ARBA" id="ARBA00022840"/>
    </source>
</evidence>
<evidence type="ECO:0000256" key="13">
    <source>
        <dbReference type="ARBA" id="ARBA00023011"/>
    </source>
</evidence>
<keyword evidence="10" id="KW-0152">Cholesterol biosynthesis</keyword>
<evidence type="ECO:0000256" key="10">
    <source>
        <dbReference type="ARBA" id="ARBA00022778"/>
    </source>
</evidence>
<dbReference type="OrthoDB" id="2401875at2759"/>
<dbReference type="AlphaFoldDB" id="A0A210QZM8"/>
<dbReference type="InterPro" id="IPR027417">
    <property type="entry name" value="P-loop_NTPase"/>
</dbReference>
<comment type="pathway">
    <text evidence="2">Isoprenoid biosynthesis; isopentenyl diphosphate biosynthesis via mevalonate pathway; isopentenyl diphosphate from (R)-mevalonate: step 2/3.</text>
</comment>
<comment type="caution">
    <text evidence="18">The sequence shown here is derived from an EMBL/GenBank/DDBJ whole genome shotgun (WGS) entry which is preliminary data.</text>
</comment>
<protein>
    <recommendedName>
        <fullName evidence="17">Phosphomevalonate kinase</fullName>
        <ecNumber evidence="3">2.7.4.2</ecNumber>
    </recommendedName>
</protein>
<dbReference type="EC" id="2.7.4.2" evidence="3"/>
<reference evidence="18 19" key="1">
    <citation type="journal article" date="2017" name="Nat. Ecol. Evol.">
        <title>Scallop genome provides insights into evolution of bilaterian karyotype and development.</title>
        <authorList>
            <person name="Wang S."/>
            <person name="Zhang J."/>
            <person name="Jiao W."/>
            <person name="Li J."/>
            <person name="Xun X."/>
            <person name="Sun Y."/>
            <person name="Guo X."/>
            <person name="Huan P."/>
            <person name="Dong B."/>
            <person name="Zhang L."/>
            <person name="Hu X."/>
            <person name="Sun X."/>
            <person name="Wang J."/>
            <person name="Zhao C."/>
            <person name="Wang Y."/>
            <person name="Wang D."/>
            <person name="Huang X."/>
            <person name="Wang R."/>
            <person name="Lv J."/>
            <person name="Li Y."/>
            <person name="Zhang Z."/>
            <person name="Liu B."/>
            <person name="Lu W."/>
            <person name="Hui Y."/>
            <person name="Liang J."/>
            <person name="Zhou Z."/>
            <person name="Hou R."/>
            <person name="Li X."/>
            <person name="Liu Y."/>
            <person name="Li H."/>
            <person name="Ning X."/>
            <person name="Lin Y."/>
            <person name="Zhao L."/>
            <person name="Xing Q."/>
            <person name="Dou J."/>
            <person name="Li Y."/>
            <person name="Mao J."/>
            <person name="Guo H."/>
            <person name="Dou H."/>
            <person name="Li T."/>
            <person name="Mu C."/>
            <person name="Jiang W."/>
            <person name="Fu Q."/>
            <person name="Fu X."/>
            <person name="Miao Y."/>
            <person name="Liu J."/>
            <person name="Yu Q."/>
            <person name="Li R."/>
            <person name="Liao H."/>
            <person name="Li X."/>
            <person name="Kong Y."/>
            <person name="Jiang Z."/>
            <person name="Chourrout D."/>
            <person name="Li R."/>
            <person name="Bao Z."/>
        </authorList>
    </citation>
    <scope>NUCLEOTIDE SEQUENCE [LARGE SCALE GENOMIC DNA]</scope>
    <source>
        <strain evidence="18 19">PY_sf001</strain>
    </source>
</reference>
<keyword evidence="6" id="KW-0153">Cholesterol metabolism</keyword>
<evidence type="ECO:0000256" key="5">
    <source>
        <dbReference type="ARBA" id="ARBA00022516"/>
    </source>
</evidence>
<keyword evidence="5" id="KW-0444">Lipid biosynthesis</keyword>
<keyword evidence="15" id="KW-1207">Sterol metabolism</keyword>
<comment type="subcellular location">
    <subcellularLocation>
        <location evidence="1">Cytoplasm</location>
        <location evidence="1">Cytosol</location>
    </subcellularLocation>
</comment>
<dbReference type="Pfam" id="PF04275">
    <property type="entry name" value="P-mevalo_kinase"/>
    <property type="match status" value="1"/>
</dbReference>